<comment type="caution">
    <text evidence="8">The sequence shown here is derived from an EMBL/GenBank/DDBJ whole genome shotgun (WGS) entry which is preliminary data.</text>
</comment>
<name>A0A835BWX7_9POAL</name>
<dbReference type="EC" id="2.3.2.27" evidence="5"/>
<dbReference type="AlphaFoldDB" id="A0A835BWX7"/>
<dbReference type="CDD" id="cd16664">
    <property type="entry name" value="RING-Ubox_PUB"/>
    <property type="match status" value="1"/>
</dbReference>
<evidence type="ECO:0000313" key="8">
    <source>
        <dbReference type="EMBL" id="KAF8715544.1"/>
    </source>
</evidence>
<dbReference type="GO" id="GO:0061630">
    <property type="term" value="F:ubiquitin protein ligase activity"/>
    <property type="evidence" value="ECO:0007669"/>
    <property type="project" value="UniProtKB-UniRule"/>
</dbReference>
<dbReference type="PROSITE" id="PS51698">
    <property type="entry name" value="U_BOX"/>
    <property type="match status" value="1"/>
</dbReference>
<dbReference type="OrthoDB" id="10064100at2759"/>
<keyword evidence="3 5" id="KW-0808">Transferase</keyword>
<keyword evidence="9" id="KW-1185">Reference proteome</keyword>
<evidence type="ECO:0000256" key="3">
    <source>
        <dbReference type="ARBA" id="ARBA00022679"/>
    </source>
</evidence>
<dbReference type="Gene3D" id="3.30.40.10">
    <property type="entry name" value="Zinc/RING finger domain, C3HC4 (zinc finger)"/>
    <property type="match status" value="1"/>
</dbReference>
<protein>
    <recommendedName>
        <fullName evidence="5 7">U-box domain-containing protein</fullName>
        <ecNumber evidence="5">2.3.2.27</ecNumber>
    </recommendedName>
    <alternativeName>
        <fullName evidence="5">RING-type E3 ubiquitin transferase PUB</fullName>
    </alternativeName>
</protein>
<dbReference type="InterPro" id="IPR003613">
    <property type="entry name" value="Ubox_domain"/>
</dbReference>
<gene>
    <name evidence="8" type="ORF">HU200_027202</name>
</gene>
<dbReference type="SMART" id="SM00504">
    <property type="entry name" value="Ubox"/>
    <property type="match status" value="1"/>
</dbReference>
<feature type="region of interest" description="Disordered" evidence="6">
    <location>
        <begin position="17"/>
        <end position="73"/>
    </location>
</feature>
<evidence type="ECO:0000313" key="9">
    <source>
        <dbReference type="Proteomes" id="UP000636709"/>
    </source>
</evidence>
<dbReference type="InterPro" id="IPR058678">
    <property type="entry name" value="ARM_PUB"/>
</dbReference>
<evidence type="ECO:0000256" key="4">
    <source>
        <dbReference type="ARBA" id="ARBA00022786"/>
    </source>
</evidence>
<dbReference type="InterPro" id="IPR016024">
    <property type="entry name" value="ARM-type_fold"/>
</dbReference>
<dbReference type="Proteomes" id="UP000636709">
    <property type="component" value="Unassembled WGS sequence"/>
</dbReference>
<evidence type="ECO:0000256" key="6">
    <source>
        <dbReference type="SAM" id="MobiDB-lite"/>
    </source>
</evidence>
<comment type="function">
    <text evidence="5">Functions as an E3 ubiquitin ligase.</text>
</comment>
<dbReference type="Pfam" id="PF04564">
    <property type="entry name" value="U-box"/>
    <property type="match status" value="1"/>
</dbReference>
<dbReference type="UniPathway" id="UPA00143"/>
<dbReference type="InterPro" id="IPR011989">
    <property type="entry name" value="ARM-like"/>
</dbReference>
<proteinExistence type="predicted"/>
<dbReference type="PANTHER" id="PTHR22849">
    <property type="entry name" value="WDSAM1 PROTEIN"/>
    <property type="match status" value="1"/>
</dbReference>
<evidence type="ECO:0000256" key="2">
    <source>
        <dbReference type="ARBA" id="ARBA00004906"/>
    </source>
</evidence>
<organism evidence="8 9">
    <name type="scientific">Digitaria exilis</name>
    <dbReference type="NCBI Taxonomy" id="1010633"/>
    <lineage>
        <taxon>Eukaryota</taxon>
        <taxon>Viridiplantae</taxon>
        <taxon>Streptophyta</taxon>
        <taxon>Embryophyta</taxon>
        <taxon>Tracheophyta</taxon>
        <taxon>Spermatophyta</taxon>
        <taxon>Magnoliopsida</taxon>
        <taxon>Liliopsida</taxon>
        <taxon>Poales</taxon>
        <taxon>Poaceae</taxon>
        <taxon>PACMAD clade</taxon>
        <taxon>Panicoideae</taxon>
        <taxon>Panicodae</taxon>
        <taxon>Paniceae</taxon>
        <taxon>Anthephorinae</taxon>
        <taxon>Digitaria</taxon>
    </lineage>
</organism>
<dbReference type="SUPFAM" id="SSF48371">
    <property type="entry name" value="ARM repeat"/>
    <property type="match status" value="1"/>
</dbReference>
<comment type="pathway">
    <text evidence="2 5">Protein modification; protein ubiquitination.</text>
</comment>
<dbReference type="InterPro" id="IPR013083">
    <property type="entry name" value="Znf_RING/FYVE/PHD"/>
</dbReference>
<feature type="domain" description="U-box" evidence="7">
    <location>
        <begin position="145"/>
        <end position="222"/>
    </location>
</feature>
<dbReference type="InterPro" id="IPR045210">
    <property type="entry name" value="RING-Ubox_PUB"/>
</dbReference>
<dbReference type="InterPro" id="IPR045185">
    <property type="entry name" value="PUB22/23/24-like"/>
</dbReference>
<comment type="catalytic activity">
    <reaction evidence="1 5">
        <text>S-ubiquitinyl-[E2 ubiquitin-conjugating enzyme]-L-cysteine + [acceptor protein]-L-lysine = [E2 ubiquitin-conjugating enzyme]-L-cysteine + N(6)-ubiquitinyl-[acceptor protein]-L-lysine.</text>
        <dbReference type="EC" id="2.3.2.27"/>
    </reaction>
</comment>
<evidence type="ECO:0000259" key="7">
    <source>
        <dbReference type="PROSITE" id="PS51698"/>
    </source>
</evidence>
<dbReference type="Pfam" id="PF25598">
    <property type="entry name" value="ARM_PUB"/>
    <property type="match status" value="1"/>
</dbReference>
<keyword evidence="4 5" id="KW-0833">Ubl conjugation pathway</keyword>
<reference evidence="8" key="1">
    <citation type="submission" date="2020-07" db="EMBL/GenBank/DDBJ databases">
        <title>Genome sequence and genetic diversity analysis of an under-domesticated orphan crop, white fonio (Digitaria exilis).</title>
        <authorList>
            <person name="Bennetzen J.L."/>
            <person name="Chen S."/>
            <person name="Ma X."/>
            <person name="Wang X."/>
            <person name="Yssel A.E.J."/>
            <person name="Chaluvadi S.R."/>
            <person name="Johnson M."/>
            <person name="Gangashetty P."/>
            <person name="Hamidou F."/>
            <person name="Sanogo M.D."/>
            <person name="Zwaenepoel A."/>
            <person name="Wallace J."/>
            <person name="Van De Peer Y."/>
            <person name="Van Deynze A."/>
        </authorList>
    </citation>
    <scope>NUCLEOTIDE SEQUENCE</scope>
    <source>
        <tissue evidence="8">Leaves</tissue>
    </source>
</reference>
<dbReference type="EMBL" id="JACEFO010001732">
    <property type="protein sequence ID" value="KAF8715544.1"/>
    <property type="molecule type" value="Genomic_DNA"/>
</dbReference>
<sequence length="572" mass="61062">MERKVKAIERFVVRTRASRHPRMDGRCGPARETTMAQGPAPAIDFPLPHTPIRESSRASAINHHAPASKHARTHRLRCVNKQLPAHLSPWTSRLSLFDLASRSTSIRASSRPVSILLQEPFPAGSCTRINRESFMERAAAPAPVEVPRFFVCPISLEVMRDPVTLSSGITYDRDSIERWVFTDGHGDCPVTKLPLGAGDLEPTPNHTLRRLIQSWCASHAVERFPTPRPPVDSDRVSAILLDAATKCSGQPELLAAKLGELADIVAESDRNRRCVESAPGAAELLVTVLKASRDAAAATSPSTSSSASSISPAEEEALSILHSLKPSEETLRRVMDTSDGDLVDTLASVLRWPSHRARTHGMHLLKAALSATQPSRLSSVSTELIEAVVMVASDTTSPPKAVKLALHVLCRLCPWGRNRIRAVEAGAMGALIELLLNEGCCGGGGGGGGGSKRAGELAAVAIDHLCGCAEGRQELVAHPAGMAAVARAATRLSPAGTESAVRALHAVARHSATPAVLQEMLAVGVVARLLYLVQAGAAGERPRERAREMLKMHARVWRGAPCLASHVASYPC</sequence>
<dbReference type="Gene3D" id="1.25.10.10">
    <property type="entry name" value="Leucine-rich Repeat Variant"/>
    <property type="match status" value="1"/>
</dbReference>
<accession>A0A835BWX7</accession>
<evidence type="ECO:0000256" key="5">
    <source>
        <dbReference type="RuleBase" id="RU369093"/>
    </source>
</evidence>
<evidence type="ECO:0000256" key="1">
    <source>
        <dbReference type="ARBA" id="ARBA00000900"/>
    </source>
</evidence>
<dbReference type="SUPFAM" id="SSF57850">
    <property type="entry name" value="RING/U-box"/>
    <property type="match status" value="1"/>
</dbReference>
<dbReference type="PANTHER" id="PTHR22849:SF49">
    <property type="entry name" value="U-BOX DOMAIN-CONTAINING PROTEIN"/>
    <property type="match status" value="1"/>
</dbReference>
<dbReference type="GO" id="GO:0016567">
    <property type="term" value="P:protein ubiquitination"/>
    <property type="evidence" value="ECO:0007669"/>
    <property type="project" value="UniProtKB-UniRule"/>
</dbReference>